<protein>
    <submittedName>
        <fullName evidence="1">Uncharacterized protein</fullName>
    </submittedName>
</protein>
<sequence length="47" mass="5082">MEAAPRGTGLMAHVLKRDEGEDGRAAGARLSLAKGHPLDSHWLLFNK</sequence>
<accession>A0A382YU39</accession>
<name>A0A382YU39_9ZZZZ</name>
<dbReference type="EMBL" id="UINC01178535">
    <property type="protein sequence ID" value="SVD86744.1"/>
    <property type="molecule type" value="Genomic_DNA"/>
</dbReference>
<feature type="non-terminal residue" evidence="1">
    <location>
        <position position="47"/>
    </location>
</feature>
<dbReference type="AlphaFoldDB" id="A0A382YU39"/>
<gene>
    <name evidence="1" type="ORF">METZ01_LOCUS439598</name>
</gene>
<reference evidence="1" key="1">
    <citation type="submission" date="2018-05" db="EMBL/GenBank/DDBJ databases">
        <authorList>
            <person name="Lanie J.A."/>
            <person name="Ng W.-L."/>
            <person name="Kazmierczak K.M."/>
            <person name="Andrzejewski T.M."/>
            <person name="Davidsen T.M."/>
            <person name="Wayne K.J."/>
            <person name="Tettelin H."/>
            <person name="Glass J.I."/>
            <person name="Rusch D."/>
            <person name="Podicherti R."/>
            <person name="Tsui H.-C.T."/>
            <person name="Winkler M.E."/>
        </authorList>
    </citation>
    <scope>NUCLEOTIDE SEQUENCE</scope>
</reference>
<organism evidence="1">
    <name type="scientific">marine metagenome</name>
    <dbReference type="NCBI Taxonomy" id="408172"/>
    <lineage>
        <taxon>unclassified sequences</taxon>
        <taxon>metagenomes</taxon>
        <taxon>ecological metagenomes</taxon>
    </lineage>
</organism>
<proteinExistence type="predicted"/>
<evidence type="ECO:0000313" key="1">
    <source>
        <dbReference type="EMBL" id="SVD86744.1"/>
    </source>
</evidence>